<protein>
    <submittedName>
        <fullName evidence="3">Uncharacterized protein</fullName>
    </submittedName>
</protein>
<name>A0A814IYJ1_ADIRI</name>
<evidence type="ECO:0000256" key="2">
    <source>
        <dbReference type="SAM" id="Phobius"/>
    </source>
</evidence>
<dbReference type="AlphaFoldDB" id="A0A814IYJ1"/>
<keyword evidence="4" id="KW-1185">Reference proteome</keyword>
<feature type="region of interest" description="Disordered" evidence="1">
    <location>
        <begin position="1"/>
        <end position="26"/>
    </location>
</feature>
<evidence type="ECO:0000313" key="3">
    <source>
        <dbReference type="EMBL" id="CAF1029800.1"/>
    </source>
</evidence>
<feature type="compositionally biased region" description="Basic residues" evidence="1">
    <location>
        <begin position="1"/>
        <end position="16"/>
    </location>
</feature>
<dbReference type="Proteomes" id="UP000663828">
    <property type="component" value="Unassembled WGS sequence"/>
</dbReference>
<reference evidence="3" key="1">
    <citation type="submission" date="2021-02" db="EMBL/GenBank/DDBJ databases">
        <authorList>
            <person name="Nowell W R."/>
        </authorList>
    </citation>
    <scope>NUCLEOTIDE SEQUENCE</scope>
</reference>
<gene>
    <name evidence="3" type="ORF">XAT740_LOCUS14687</name>
</gene>
<feature type="transmembrane region" description="Helical" evidence="2">
    <location>
        <begin position="132"/>
        <end position="165"/>
    </location>
</feature>
<evidence type="ECO:0000256" key="1">
    <source>
        <dbReference type="SAM" id="MobiDB-lite"/>
    </source>
</evidence>
<dbReference type="EMBL" id="CAJNOR010000888">
    <property type="protein sequence ID" value="CAF1029800.1"/>
    <property type="molecule type" value="Genomic_DNA"/>
</dbReference>
<keyword evidence="2" id="KW-1133">Transmembrane helix</keyword>
<keyword evidence="2" id="KW-0812">Transmembrane</keyword>
<comment type="caution">
    <text evidence="3">The sequence shown here is derived from an EMBL/GenBank/DDBJ whole genome shotgun (WGS) entry which is preliminary data.</text>
</comment>
<keyword evidence="2" id="KW-0472">Membrane</keyword>
<proteinExistence type="predicted"/>
<accession>A0A814IYJ1</accession>
<evidence type="ECO:0000313" key="4">
    <source>
        <dbReference type="Proteomes" id="UP000663828"/>
    </source>
</evidence>
<sequence length="402" mass="43019">MKRSTRVVAVRAKKKPNGYQDYSQSQTIQAKPFSSTDLRVKKSDIVLNQSDLTTNKLQSQRSPPLIHFDSFYTTSHSKASFLSRIEPFSTSKSLGVTPNISLFNSKEAETGNRDRYDYYRRRRRRHSHPLKAFFSCCSPCCCLASSLLLALALASVATLVGLLLINKLSTTTRITSASTAFTTSTVTVATTLTSTSTSTSVSTTTSTVTVATTLTSTSTSTSVSTTTSTVTVATTLTSTSTSTSISTTTSTVTVTTTDTTTVTMTTETTTQTTSSTTTTGIVSISSTRGNYYARDAIVISCSTPWTNLTIEIIVPKTVGATFNGQSNSFSTGQVTQSYVDTGTEIIYTWKIVSGQTISCANPTYNVAAQYNLSGTPQPNNVDSYTITLTTSTGVTTVQSGYF</sequence>
<organism evidence="3 4">
    <name type="scientific">Adineta ricciae</name>
    <name type="common">Rotifer</name>
    <dbReference type="NCBI Taxonomy" id="249248"/>
    <lineage>
        <taxon>Eukaryota</taxon>
        <taxon>Metazoa</taxon>
        <taxon>Spiralia</taxon>
        <taxon>Gnathifera</taxon>
        <taxon>Rotifera</taxon>
        <taxon>Eurotatoria</taxon>
        <taxon>Bdelloidea</taxon>
        <taxon>Adinetida</taxon>
        <taxon>Adinetidae</taxon>
        <taxon>Adineta</taxon>
    </lineage>
</organism>